<dbReference type="SUPFAM" id="SSF53098">
    <property type="entry name" value="Ribonuclease H-like"/>
    <property type="match status" value="1"/>
</dbReference>
<dbReference type="Proteomes" id="UP000283993">
    <property type="component" value="Unassembled WGS sequence"/>
</dbReference>
<evidence type="ECO:0000313" key="4">
    <source>
        <dbReference type="EMBL" id="ROO28491.1"/>
    </source>
</evidence>
<evidence type="ECO:0000313" key="5">
    <source>
        <dbReference type="Proteomes" id="UP000283993"/>
    </source>
</evidence>
<name>A0A423PSK0_9GAMM</name>
<dbReference type="GO" id="GO:0005829">
    <property type="term" value="C:cytosol"/>
    <property type="evidence" value="ECO:0007669"/>
    <property type="project" value="TreeGrafter"/>
</dbReference>
<keyword evidence="1" id="KW-0540">Nuclease</keyword>
<dbReference type="InterPro" id="IPR013520">
    <property type="entry name" value="Ribonucl_H"/>
</dbReference>
<dbReference type="InterPro" id="IPR012337">
    <property type="entry name" value="RNaseH-like_sf"/>
</dbReference>
<evidence type="ECO:0000256" key="1">
    <source>
        <dbReference type="ARBA" id="ARBA00022722"/>
    </source>
</evidence>
<comment type="caution">
    <text evidence="4">The sequence shown here is derived from an EMBL/GenBank/DDBJ whole genome shotgun (WGS) entry which is preliminary data.</text>
</comment>
<dbReference type="GO" id="GO:0006259">
    <property type="term" value="P:DNA metabolic process"/>
    <property type="evidence" value="ECO:0007669"/>
    <property type="project" value="UniProtKB-ARBA"/>
</dbReference>
<keyword evidence="2" id="KW-0378">Hydrolase</keyword>
<dbReference type="Gene3D" id="3.30.420.10">
    <property type="entry name" value="Ribonuclease H-like superfamily/Ribonuclease H"/>
    <property type="match status" value="1"/>
</dbReference>
<dbReference type="GO" id="GO:0003676">
    <property type="term" value="F:nucleic acid binding"/>
    <property type="evidence" value="ECO:0007669"/>
    <property type="project" value="InterPro"/>
</dbReference>
<dbReference type="PANTHER" id="PTHR30231">
    <property type="entry name" value="DNA POLYMERASE III SUBUNIT EPSILON"/>
    <property type="match status" value="1"/>
</dbReference>
<protein>
    <submittedName>
        <fullName evidence="4">Transposase</fullName>
    </submittedName>
</protein>
<proteinExistence type="predicted"/>
<evidence type="ECO:0000259" key="3">
    <source>
        <dbReference type="SMART" id="SM00479"/>
    </source>
</evidence>
<dbReference type="PANTHER" id="PTHR30231:SF42">
    <property type="entry name" value="EXONUCLEASE"/>
    <property type="match status" value="1"/>
</dbReference>
<feature type="domain" description="Exonuclease" evidence="3">
    <location>
        <begin position="13"/>
        <end position="177"/>
    </location>
</feature>
<keyword evidence="2" id="KW-0269">Exonuclease</keyword>
<dbReference type="SMART" id="SM00479">
    <property type="entry name" value="EXOIII"/>
    <property type="match status" value="1"/>
</dbReference>
<dbReference type="GO" id="GO:0008408">
    <property type="term" value="F:3'-5' exonuclease activity"/>
    <property type="evidence" value="ECO:0007669"/>
    <property type="project" value="TreeGrafter"/>
</dbReference>
<accession>A0A423PSK0</accession>
<gene>
    <name evidence="4" type="ORF">SAOR_05790</name>
</gene>
<dbReference type="AlphaFoldDB" id="A0A423PSK0"/>
<reference evidence="4 5" key="1">
    <citation type="submission" date="2013-10" db="EMBL/GenBank/DDBJ databases">
        <title>Salinisphaera orenii MK-B5 Genome Sequencing.</title>
        <authorList>
            <person name="Lai Q."/>
            <person name="Li C."/>
            <person name="Shao Z."/>
        </authorList>
    </citation>
    <scope>NUCLEOTIDE SEQUENCE [LARGE SCALE GENOMIC DNA]</scope>
    <source>
        <strain evidence="4 5">MK-B5</strain>
    </source>
</reference>
<dbReference type="Pfam" id="PF00929">
    <property type="entry name" value="RNase_T"/>
    <property type="match status" value="1"/>
</dbReference>
<sequence length="198" mass="20800">MARPIGRAAPAPDFIAVDVETANADPGSICQIGLASFAGGALVDCAVWRVNPRAHFSPHNIAIHGLHAADVRDAPDWPALRPTIAARLAGRIAVSHTAFDVTALARACAADDLAPIAARWLDSARVARRAFPQFARRGWGLAGLAEHLGIVFAHHDAGEDARAAGEVLLAAIAASGRGVEDWLLAAHRPLREFVDAAR</sequence>
<dbReference type="EMBL" id="AYKH01000009">
    <property type="protein sequence ID" value="ROO28491.1"/>
    <property type="molecule type" value="Genomic_DNA"/>
</dbReference>
<evidence type="ECO:0000256" key="2">
    <source>
        <dbReference type="ARBA" id="ARBA00022839"/>
    </source>
</evidence>
<dbReference type="InterPro" id="IPR036397">
    <property type="entry name" value="RNaseH_sf"/>
</dbReference>
<keyword evidence="5" id="KW-1185">Reference proteome</keyword>
<organism evidence="4 5">
    <name type="scientific">Salinisphaera orenii MK-B5</name>
    <dbReference type="NCBI Taxonomy" id="856730"/>
    <lineage>
        <taxon>Bacteria</taxon>
        <taxon>Pseudomonadati</taxon>
        <taxon>Pseudomonadota</taxon>
        <taxon>Gammaproteobacteria</taxon>
        <taxon>Salinisphaerales</taxon>
        <taxon>Salinisphaeraceae</taxon>
        <taxon>Salinisphaera</taxon>
    </lineage>
</organism>
<dbReference type="RefSeq" id="WP_184947463.1">
    <property type="nucleotide sequence ID" value="NZ_AYKH01000009.1"/>
</dbReference>